<gene>
    <name evidence="1" type="ORF">PACLA_8A061296</name>
</gene>
<evidence type="ECO:0000313" key="1">
    <source>
        <dbReference type="EMBL" id="CAB4041659.1"/>
    </source>
</evidence>
<dbReference type="PRINTS" id="PR00700">
    <property type="entry name" value="PRTYPHPHTASE"/>
</dbReference>
<dbReference type="InterPro" id="IPR016130">
    <property type="entry name" value="Tyr_Pase_AS"/>
</dbReference>
<dbReference type="PANTHER" id="PTHR19134">
    <property type="entry name" value="RECEPTOR-TYPE TYROSINE-PROTEIN PHOSPHATASE"/>
    <property type="match status" value="1"/>
</dbReference>
<reference evidence="1" key="1">
    <citation type="submission" date="2020-04" db="EMBL/GenBank/DDBJ databases">
        <authorList>
            <person name="Alioto T."/>
            <person name="Alioto T."/>
            <person name="Gomez Garrido J."/>
        </authorList>
    </citation>
    <scope>NUCLEOTIDE SEQUENCE</scope>
    <source>
        <strain evidence="1">A484AB</strain>
    </source>
</reference>
<dbReference type="Pfam" id="PF00102">
    <property type="entry name" value="Y_phosphatase"/>
    <property type="match status" value="2"/>
</dbReference>
<dbReference type="SUPFAM" id="SSF52799">
    <property type="entry name" value="(Phosphotyrosine protein) phosphatases II"/>
    <property type="match status" value="2"/>
</dbReference>
<dbReference type="PROSITE" id="PS50056">
    <property type="entry name" value="TYR_PHOSPHATASE_2"/>
    <property type="match status" value="1"/>
</dbReference>
<dbReference type="FunFam" id="3.90.190.10:FF:000185">
    <property type="entry name" value="Predicted protein"/>
    <property type="match status" value="1"/>
</dbReference>
<feature type="non-terminal residue" evidence="1">
    <location>
        <position position="1"/>
    </location>
</feature>
<dbReference type="EMBL" id="CACRXK020028688">
    <property type="protein sequence ID" value="CAB4041659.1"/>
    <property type="molecule type" value="Genomic_DNA"/>
</dbReference>
<protein>
    <submittedName>
        <fullName evidence="1">Receptor-type tyrosine- phosphatase S, partial</fullName>
    </submittedName>
</protein>
<dbReference type="GO" id="GO:0004725">
    <property type="term" value="F:protein tyrosine phosphatase activity"/>
    <property type="evidence" value="ECO:0007669"/>
    <property type="project" value="InterPro"/>
</dbReference>
<dbReference type="InterPro" id="IPR000242">
    <property type="entry name" value="PTP_cat"/>
</dbReference>
<comment type="caution">
    <text evidence="1">The sequence shown here is derived from an EMBL/GenBank/DDBJ whole genome shotgun (WGS) entry which is preliminary data.</text>
</comment>
<dbReference type="PROSITE" id="PS00383">
    <property type="entry name" value="TYR_PHOSPHATASE_1"/>
    <property type="match status" value="1"/>
</dbReference>
<sequence>MIWEQDTRTIVMMTNLQEKGRIKCDQYWPNQSSEKFGNISVVVLETVELAHYTVRTFRLCKDGQSDKSREIKQYQYTAWPDHGVPHYSTSLLCFIRKVRLANPSDAGPVIVHCSAGVGRTGVFIVIDSMLEKMRREQSVDVYGHVTLLRSQRNHMVQTEEQYIFIHETLLEAVLFGNTEIHASDLSQYYKKLNEIGVNETTTSKNISRIYSQLSVFCHTHRFVTPILAANKSKNRYPKIIPYEHSRVDLVPVRSVDGSNYINASYIDGYKQRRTYIAAQGPLEETVNDFWRMIMEKKSNIVVMLSGTDDNDQ</sequence>
<dbReference type="Gene3D" id="3.90.190.10">
    <property type="entry name" value="Protein tyrosine phosphatase superfamily"/>
    <property type="match status" value="2"/>
</dbReference>
<organism evidence="1 2">
    <name type="scientific">Paramuricea clavata</name>
    <name type="common">Red gorgonian</name>
    <name type="synonym">Violescent sea-whip</name>
    <dbReference type="NCBI Taxonomy" id="317549"/>
    <lineage>
        <taxon>Eukaryota</taxon>
        <taxon>Metazoa</taxon>
        <taxon>Cnidaria</taxon>
        <taxon>Anthozoa</taxon>
        <taxon>Octocorallia</taxon>
        <taxon>Malacalcyonacea</taxon>
        <taxon>Plexauridae</taxon>
        <taxon>Paramuricea</taxon>
    </lineage>
</organism>
<dbReference type="AlphaFoldDB" id="A0A6S7LSV1"/>
<dbReference type="SMART" id="SM00194">
    <property type="entry name" value="PTPc"/>
    <property type="match status" value="1"/>
</dbReference>
<keyword evidence="1" id="KW-0675">Receptor</keyword>
<dbReference type="InterPro" id="IPR000387">
    <property type="entry name" value="Tyr_Pase_dom"/>
</dbReference>
<keyword evidence="2" id="KW-1185">Reference proteome</keyword>
<dbReference type="InterPro" id="IPR003595">
    <property type="entry name" value="Tyr_Pase_cat"/>
</dbReference>
<dbReference type="PROSITE" id="PS50055">
    <property type="entry name" value="TYR_PHOSPHATASE_PTP"/>
    <property type="match status" value="2"/>
</dbReference>
<accession>A0A6S7LSV1</accession>
<dbReference type="Proteomes" id="UP001152795">
    <property type="component" value="Unassembled WGS sequence"/>
</dbReference>
<dbReference type="InterPro" id="IPR050348">
    <property type="entry name" value="Protein-Tyr_Phosphatase"/>
</dbReference>
<evidence type="ECO:0000313" key="2">
    <source>
        <dbReference type="Proteomes" id="UP001152795"/>
    </source>
</evidence>
<dbReference type="SMART" id="SM00404">
    <property type="entry name" value="PTPc_motif"/>
    <property type="match status" value="1"/>
</dbReference>
<dbReference type="PANTHER" id="PTHR19134:SF531">
    <property type="entry name" value="TYROSINE-PROTEIN PHOSPHATASE LAR"/>
    <property type="match status" value="1"/>
</dbReference>
<dbReference type="InterPro" id="IPR029021">
    <property type="entry name" value="Prot-tyrosine_phosphatase-like"/>
</dbReference>
<name>A0A6S7LSV1_PARCT</name>
<dbReference type="OrthoDB" id="5982279at2759"/>
<proteinExistence type="predicted"/>